<sequence>MSASQDYLKFLTQRMVRYIDTPKSERKEARRERREHRPNWIVRWFGMIPFGVSMFARKQKKRLTRGES</sequence>
<dbReference type="Proteomes" id="UP000198660">
    <property type="component" value="Unassembled WGS sequence"/>
</dbReference>
<keyword evidence="3" id="KW-1185">Reference proteome</keyword>
<accession>A0A1I6SSJ7</accession>
<dbReference type="Pfam" id="PF14038">
    <property type="entry name" value="YqzE"/>
    <property type="match status" value="1"/>
</dbReference>
<reference evidence="3" key="1">
    <citation type="submission" date="2016-10" db="EMBL/GenBank/DDBJ databases">
        <authorList>
            <person name="Varghese N."/>
            <person name="Submissions S."/>
        </authorList>
    </citation>
    <scope>NUCLEOTIDE SEQUENCE [LARGE SCALE GENOMIC DNA]</scope>
    <source>
        <strain evidence="3">DSM 45789</strain>
    </source>
</reference>
<protein>
    <submittedName>
        <fullName evidence="2">YqzE-like protein</fullName>
    </submittedName>
</protein>
<dbReference type="AlphaFoldDB" id="A0A1I6SSJ7"/>
<keyword evidence="1" id="KW-1133">Transmembrane helix</keyword>
<dbReference type="InterPro" id="IPR025622">
    <property type="entry name" value="YqzE"/>
</dbReference>
<dbReference type="RefSeq" id="WP_091837454.1">
    <property type="nucleotide sequence ID" value="NZ_FPAA01000008.1"/>
</dbReference>
<evidence type="ECO:0000313" key="2">
    <source>
        <dbReference type="EMBL" id="SFS79951.1"/>
    </source>
</evidence>
<name>A0A1I6SSJ7_9BACL</name>
<dbReference type="OrthoDB" id="2691835at2"/>
<proteinExistence type="predicted"/>
<evidence type="ECO:0000313" key="3">
    <source>
        <dbReference type="Proteomes" id="UP000198660"/>
    </source>
</evidence>
<evidence type="ECO:0000256" key="1">
    <source>
        <dbReference type="SAM" id="Phobius"/>
    </source>
</evidence>
<keyword evidence="1" id="KW-0812">Transmembrane</keyword>
<gene>
    <name evidence="2" type="ORF">SAMN05444972_10812</name>
</gene>
<dbReference type="EMBL" id="FPAA01000008">
    <property type="protein sequence ID" value="SFS79951.1"/>
    <property type="molecule type" value="Genomic_DNA"/>
</dbReference>
<feature type="transmembrane region" description="Helical" evidence="1">
    <location>
        <begin position="40"/>
        <end position="56"/>
    </location>
</feature>
<keyword evidence="1" id="KW-0472">Membrane</keyword>
<organism evidence="2 3">
    <name type="scientific">Marininema halotolerans</name>
    <dbReference type="NCBI Taxonomy" id="1155944"/>
    <lineage>
        <taxon>Bacteria</taxon>
        <taxon>Bacillati</taxon>
        <taxon>Bacillota</taxon>
        <taxon>Bacilli</taxon>
        <taxon>Bacillales</taxon>
        <taxon>Thermoactinomycetaceae</taxon>
        <taxon>Marininema</taxon>
    </lineage>
</organism>